<organism evidence="1 2">
    <name type="scientific">Araneus ventricosus</name>
    <name type="common">Orbweaver spider</name>
    <name type="synonym">Epeira ventricosa</name>
    <dbReference type="NCBI Taxonomy" id="182803"/>
    <lineage>
        <taxon>Eukaryota</taxon>
        <taxon>Metazoa</taxon>
        <taxon>Ecdysozoa</taxon>
        <taxon>Arthropoda</taxon>
        <taxon>Chelicerata</taxon>
        <taxon>Arachnida</taxon>
        <taxon>Araneae</taxon>
        <taxon>Araneomorphae</taxon>
        <taxon>Entelegynae</taxon>
        <taxon>Araneoidea</taxon>
        <taxon>Araneidae</taxon>
        <taxon>Araneus</taxon>
    </lineage>
</organism>
<dbReference type="Proteomes" id="UP000499080">
    <property type="component" value="Unassembled WGS sequence"/>
</dbReference>
<proteinExistence type="predicted"/>
<dbReference type="EMBL" id="BGPR01159117">
    <property type="protein sequence ID" value="GBL88949.1"/>
    <property type="molecule type" value="Genomic_DNA"/>
</dbReference>
<protein>
    <submittedName>
        <fullName evidence="1">Uncharacterized protein</fullName>
    </submittedName>
</protein>
<gene>
    <name evidence="1" type="ORF">AVEN_19071_1</name>
</gene>
<evidence type="ECO:0000313" key="2">
    <source>
        <dbReference type="Proteomes" id="UP000499080"/>
    </source>
</evidence>
<evidence type="ECO:0000313" key="1">
    <source>
        <dbReference type="EMBL" id="GBL88949.1"/>
    </source>
</evidence>
<name>A0A4Y2BBW6_ARAVE</name>
<reference evidence="1 2" key="1">
    <citation type="journal article" date="2019" name="Sci. Rep.">
        <title>Orb-weaving spider Araneus ventricosus genome elucidates the spidroin gene catalogue.</title>
        <authorList>
            <person name="Kono N."/>
            <person name="Nakamura H."/>
            <person name="Ohtoshi R."/>
            <person name="Moran D.A.P."/>
            <person name="Shinohara A."/>
            <person name="Yoshida Y."/>
            <person name="Fujiwara M."/>
            <person name="Mori M."/>
            <person name="Tomita M."/>
            <person name="Arakawa K."/>
        </authorList>
    </citation>
    <scope>NUCLEOTIDE SEQUENCE [LARGE SCALE GENOMIC DNA]</scope>
</reference>
<feature type="non-terminal residue" evidence="1">
    <location>
        <position position="1"/>
    </location>
</feature>
<dbReference type="AlphaFoldDB" id="A0A4Y2BBW6"/>
<comment type="caution">
    <text evidence="1">The sequence shown here is derived from an EMBL/GenBank/DDBJ whole genome shotgun (WGS) entry which is preliminary data.</text>
</comment>
<sequence length="84" mass="9529">TLAEVDCSKDAYDECETPAMFSFIPTNVSEYNRLCPQLPTYARCLKEFQDQCAKRIFASEEVYDGMHGTLSDVCEEGTFLNRGK</sequence>
<dbReference type="OrthoDB" id="6425416at2759"/>
<accession>A0A4Y2BBW6</accession>
<keyword evidence="2" id="KW-1185">Reference proteome</keyword>